<keyword evidence="1" id="KW-0479">Metal-binding</keyword>
<evidence type="ECO:0000256" key="4">
    <source>
        <dbReference type="ARBA" id="ARBA00022833"/>
    </source>
</evidence>
<dbReference type="Gene3D" id="3.30.40.10">
    <property type="entry name" value="Zinc/RING finger domain, C3HC4 (zinc finger)"/>
    <property type="match status" value="1"/>
</dbReference>
<feature type="compositionally biased region" description="Low complexity" evidence="5">
    <location>
        <begin position="237"/>
        <end position="254"/>
    </location>
</feature>
<dbReference type="Pfam" id="PF00176">
    <property type="entry name" value="SNF2-rel_dom"/>
    <property type="match status" value="1"/>
</dbReference>
<dbReference type="InterPro" id="IPR013083">
    <property type="entry name" value="Znf_RING/FYVE/PHD"/>
</dbReference>
<dbReference type="EMBL" id="BRYB01000212">
    <property type="protein sequence ID" value="GMI25346.1"/>
    <property type="molecule type" value="Genomic_DNA"/>
</dbReference>
<feature type="compositionally biased region" description="Polar residues" evidence="5">
    <location>
        <begin position="276"/>
        <end position="293"/>
    </location>
</feature>
<dbReference type="InterPro" id="IPR011011">
    <property type="entry name" value="Znf_FYVE_PHD"/>
</dbReference>
<dbReference type="SMART" id="SM00249">
    <property type="entry name" value="PHD"/>
    <property type="match status" value="1"/>
</dbReference>
<dbReference type="InterPro" id="IPR000330">
    <property type="entry name" value="SNF2_N"/>
</dbReference>
<dbReference type="InterPro" id="IPR027417">
    <property type="entry name" value="P-loop_NTPase"/>
</dbReference>
<dbReference type="SUPFAM" id="SSF52540">
    <property type="entry name" value="P-loop containing nucleoside triphosphate hydrolases"/>
    <property type="match status" value="2"/>
</dbReference>
<dbReference type="InterPro" id="IPR038718">
    <property type="entry name" value="SNF2-like_sf"/>
</dbReference>
<dbReference type="InterPro" id="IPR001965">
    <property type="entry name" value="Znf_PHD"/>
</dbReference>
<protein>
    <submittedName>
        <fullName evidence="8">Uncharacterized protein</fullName>
    </submittedName>
</protein>
<dbReference type="Proteomes" id="UP001165060">
    <property type="component" value="Unassembled WGS sequence"/>
</dbReference>
<feature type="region of interest" description="Disordered" evidence="5">
    <location>
        <begin position="347"/>
        <end position="381"/>
    </location>
</feature>
<feature type="region of interest" description="Disordered" evidence="5">
    <location>
        <begin position="63"/>
        <end position="300"/>
    </location>
</feature>
<reference evidence="8 9" key="1">
    <citation type="journal article" date="2023" name="Commun. Biol.">
        <title>Genome analysis of Parmales, the sister group of diatoms, reveals the evolutionary specialization of diatoms from phago-mixotrophs to photoautotrophs.</title>
        <authorList>
            <person name="Ban H."/>
            <person name="Sato S."/>
            <person name="Yoshikawa S."/>
            <person name="Yamada K."/>
            <person name="Nakamura Y."/>
            <person name="Ichinomiya M."/>
            <person name="Sato N."/>
            <person name="Blanc-Mathieu R."/>
            <person name="Endo H."/>
            <person name="Kuwata A."/>
            <person name="Ogata H."/>
        </authorList>
    </citation>
    <scope>NUCLEOTIDE SEQUENCE [LARGE SCALE GENOMIC DNA]</scope>
</reference>
<dbReference type="PANTHER" id="PTHR10799">
    <property type="entry name" value="SNF2/RAD54 HELICASE FAMILY"/>
    <property type="match status" value="1"/>
</dbReference>
<feature type="compositionally biased region" description="Low complexity" evidence="5">
    <location>
        <begin position="78"/>
        <end position="110"/>
    </location>
</feature>
<dbReference type="InterPro" id="IPR019787">
    <property type="entry name" value="Znf_PHD-finger"/>
</dbReference>
<accession>A0ABQ6MFW0</accession>
<feature type="domain" description="Helicase ATP-binding" evidence="6">
    <location>
        <begin position="466"/>
        <end position="635"/>
    </location>
</feature>
<keyword evidence="2" id="KW-0863">Zinc-finger</keyword>
<feature type="domain" description="Helicase C-terminal" evidence="7">
    <location>
        <begin position="774"/>
        <end position="924"/>
    </location>
</feature>
<keyword evidence="4" id="KW-0862">Zinc</keyword>
<evidence type="ECO:0000259" key="6">
    <source>
        <dbReference type="PROSITE" id="PS51192"/>
    </source>
</evidence>
<comment type="caution">
    <text evidence="8">The sequence shown here is derived from an EMBL/GenBank/DDBJ whole genome shotgun (WGS) entry which is preliminary data.</text>
</comment>
<feature type="compositionally biased region" description="Low complexity" evidence="5">
    <location>
        <begin position="132"/>
        <end position="144"/>
    </location>
</feature>
<keyword evidence="3" id="KW-0378">Hydrolase</keyword>
<organism evidence="8 9">
    <name type="scientific">Tetraparma gracilis</name>
    <dbReference type="NCBI Taxonomy" id="2962635"/>
    <lineage>
        <taxon>Eukaryota</taxon>
        <taxon>Sar</taxon>
        <taxon>Stramenopiles</taxon>
        <taxon>Ochrophyta</taxon>
        <taxon>Bolidophyceae</taxon>
        <taxon>Parmales</taxon>
        <taxon>Triparmaceae</taxon>
        <taxon>Tetraparma</taxon>
    </lineage>
</organism>
<gene>
    <name evidence="8" type="ORF">TeGR_g7052</name>
</gene>
<keyword evidence="9" id="KW-1185">Reference proteome</keyword>
<dbReference type="InterPro" id="IPR014001">
    <property type="entry name" value="Helicase_ATP-bd"/>
</dbReference>
<dbReference type="Gene3D" id="3.40.50.300">
    <property type="entry name" value="P-loop containing nucleotide triphosphate hydrolases"/>
    <property type="match status" value="1"/>
</dbReference>
<evidence type="ECO:0000313" key="8">
    <source>
        <dbReference type="EMBL" id="GMI25346.1"/>
    </source>
</evidence>
<dbReference type="PROSITE" id="PS51192">
    <property type="entry name" value="HELICASE_ATP_BIND_1"/>
    <property type="match status" value="1"/>
</dbReference>
<evidence type="ECO:0000256" key="3">
    <source>
        <dbReference type="ARBA" id="ARBA00022801"/>
    </source>
</evidence>
<dbReference type="InterPro" id="IPR001650">
    <property type="entry name" value="Helicase_C-like"/>
</dbReference>
<evidence type="ECO:0000313" key="9">
    <source>
        <dbReference type="Proteomes" id="UP001165060"/>
    </source>
</evidence>
<sequence length="1318" mass="144452">MSTPAPFIADVGTQVLKKFKGYGREPWRGVITSVASPPLPYTIDWTSPCGSEVDTLTHSQDEVRRMLERQAGEGTPGSSRSSSPRAPSPRAASPRAASPRAASPRAASPRAEPKPPPSGSARHFLTREGKAAKAAAASPGSPRARTAKAVANNPGSRRAATAKAAAPPLPTPRGKRKGSPSPVSPRPSPPDEAKPGKGGGTDAMDVQSDDDDDDIVFLKVTPAPKPPPPPARKKQRAAAGPPGVVASARGVTPVPGNPSPPPAAKTSKKRRPLPSPASTSVFGSLPSTASTKSVFDAPVHSKRQVKRTTVTIDGHVVKKTNNYENNASHTVMGDNYEIEIENRAEEQRRAKKREAKRRAKERKRAENPESYAPKPQTAEQIHAKQYNQEIRDAEDRARSLRQYYFKAHLGDLRRFLDAKTVARLQALPASPPDPPPPFKELAMQPEGLSEECEMRDYQLIGLNFLAEKLHSGVPAIIGDEMGLGKTLQTISYILHVKNNLNLKGPTLILCPLSVLSSWMNEFKRWAPGLKVVRFHASSVEERDRQRAAIKSGIVGVDAIVTTYDNAKTDTGFQTLARTYWRTVVLDEGHIIKNSDTIIAQKVRLFHSQQKIILTGTPLQNNLVELWALLNYLAPETFVSSEKFDDAFNLTLGKVNDSDLKAANFMLKRFMLRRLKDEVEKMMPKKVETQISCPLSNAQLNLYKTILQKDLGMLEKICGSCDLQSGGEVVSKSRGQQLNNILMQLRKCVNHPFLFSSTYEEPVDEIIGSSGKFAVLDKLLLELYDKKHRCVIFSQFTQVLNLIEDYCYQRGWHYARLDGSVSRARRTYLIDRFNDVGSEDFIFLMSTRAGGMGINLQTADTCILFDSDWNPQPDLQAMARVHRIGQTKTVHVYRLVCPSTAEERIVQRAQRKLYLDTIVNKKNLGVEVSASEDADAGGDEVAETGKLFDAICFGADAIFEGKGNELPTDAQIAHLVDRTRDLGDASASTTTTSSSATNLKRVQIDTSSFDATEKMKDASEFQSVNFTALRAKLEKARKAEKLLKFVDKSDLSEFRSGDGRIITNRITMQAGTGTGYGAALVPVLKSNNYSLLDGESSVYATELRNGEAQRAAAAVTKSTRKVATHINTDICQACGDGGELICCEKCPVSMHPFCAGFKDAASAPNVWICPHHRCTMCAKSIGSVGGLIFCCDACPNAFCDECLPASAKTLHRNAYLMDPAWNYDPKDRAFVHCSAECRQHAQIRGWRPAESYRNPKPKPIDVSKYFDAQRNDKASVQAEAEKKAANADAILTTAAEHVNFRGGVKSLADHTNDAQVTRY</sequence>
<feature type="compositionally biased region" description="Basic residues" evidence="5">
    <location>
        <begin position="349"/>
        <end position="362"/>
    </location>
</feature>
<evidence type="ECO:0000256" key="5">
    <source>
        <dbReference type="SAM" id="MobiDB-lite"/>
    </source>
</evidence>
<dbReference type="Pfam" id="PF00271">
    <property type="entry name" value="Helicase_C"/>
    <property type="match status" value="1"/>
</dbReference>
<dbReference type="SMART" id="SM00490">
    <property type="entry name" value="HELICc"/>
    <property type="match status" value="1"/>
</dbReference>
<dbReference type="CDD" id="cd18793">
    <property type="entry name" value="SF2_C_SNF"/>
    <property type="match status" value="1"/>
</dbReference>
<name>A0ABQ6MFW0_9STRA</name>
<dbReference type="PROSITE" id="PS51194">
    <property type="entry name" value="HELICASE_CTER"/>
    <property type="match status" value="1"/>
</dbReference>
<dbReference type="SMART" id="SM00487">
    <property type="entry name" value="DEXDc"/>
    <property type="match status" value="1"/>
</dbReference>
<evidence type="ECO:0000256" key="1">
    <source>
        <dbReference type="ARBA" id="ARBA00022723"/>
    </source>
</evidence>
<dbReference type="InterPro" id="IPR049730">
    <property type="entry name" value="SNF2/RAD54-like_C"/>
</dbReference>
<evidence type="ECO:0000256" key="2">
    <source>
        <dbReference type="ARBA" id="ARBA00022771"/>
    </source>
</evidence>
<evidence type="ECO:0000259" key="7">
    <source>
        <dbReference type="PROSITE" id="PS51194"/>
    </source>
</evidence>
<dbReference type="SUPFAM" id="SSF57903">
    <property type="entry name" value="FYVE/PHD zinc finger"/>
    <property type="match status" value="1"/>
</dbReference>
<proteinExistence type="predicted"/>
<dbReference type="Pfam" id="PF00628">
    <property type="entry name" value="PHD"/>
    <property type="match status" value="1"/>
</dbReference>
<dbReference type="Gene3D" id="3.40.50.10810">
    <property type="entry name" value="Tandem AAA-ATPase domain"/>
    <property type="match status" value="1"/>
</dbReference>